<dbReference type="GeneID" id="27902062"/>
<evidence type="ECO:0000313" key="2">
    <source>
        <dbReference type="Proteomes" id="UP000016931"/>
    </source>
</evidence>
<keyword evidence="2" id="KW-1185">Reference proteome</keyword>
<organism evidence="1 2">
    <name type="scientific">Sphaerulina musiva (strain SO2202)</name>
    <name type="common">Poplar stem canker fungus</name>
    <name type="synonym">Septoria musiva</name>
    <dbReference type="NCBI Taxonomy" id="692275"/>
    <lineage>
        <taxon>Eukaryota</taxon>
        <taxon>Fungi</taxon>
        <taxon>Dikarya</taxon>
        <taxon>Ascomycota</taxon>
        <taxon>Pezizomycotina</taxon>
        <taxon>Dothideomycetes</taxon>
        <taxon>Dothideomycetidae</taxon>
        <taxon>Mycosphaerellales</taxon>
        <taxon>Mycosphaerellaceae</taxon>
        <taxon>Sphaerulina</taxon>
    </lineage>
</organism>
<name>M3BYA5_SPHMS</name>
<reference evidence="1 2" key="1">
    <citation type="journal article" date="2012" name="PLoS Pathog.">
        <title>Diverse lifestyles and strategies of plant pathogenesis encoded in the genomes of eighteen Dothideomycetes fungi.</title>
        <authorList>
            <person name="Ohm R.A."/>
            <person name="Feau N."/>
            <person name="Henrissat B."/>
            <person name="Schoch C.L."/>
            <person name="Horwitz B.A."/>
            <person name="Barry K.W."/>
            <person name="Condon B.J."/>
            <person name="Copeland A.C."/>
            <person name="Dhillon B."/>
            <person name="Glaser F."/>
            <person name="Hesse C.N."/>
            <person name="Kosti I."/>
            <person name="LaButti K."/>
            <person name="Lindquist E.A."/>
            <person name="Lucas S."/>
            <person name="Salamov A.A."/>
            <person name="Bradshaw R.E."/>
            <person name="Ciuffetti L."/>
            <person name="Hamelin R.C."/>
            <person name="Kema G.H.J."/>
            <person name="Lawrence C."/>
            <person name="Scott J.A."/>
            <person name="Spatafora J.W."/>
            <person name="Turgeon B.G."/>
            <person name="de Wit P.J.G.M."/>
            <person name="Zhong S."/>
            <person name="Goodwin S.B."/>
            <person name="Grigoriev I.V."/>
        </authorList>
    </citation>
    <scope>NUCLEOTIDE SEQUENCE [LARGE SCALE GENOMIC DNA]</scope>
    <source>
        <strain evidence="1 2">SO2202</strain>
    </source>
</reference>
<gene>
    <name evidence="1" type="ORF">SEPMUDRAFT_148431</name>
</gene>
<sequence length="66" mass="7778">MARRSQSVPTTSCMYIIKILEFHVVVYSSRDTQSSYQNDSLEGQTHSEARRAFLCRRRQSTKERHL</sequence>
<protein>
    <submittedName>
        <fullName evidence="1">Uncharacterized protein</fullName>
    </submittedName>
</protein>
<dbReference type="RefSeq" id="XP_016761172.1">
    <property type="nucleotide sequence ID" value="XM_016904925.1"/>
</dbReference>
<evidence type="ECO:0000313" key="1">
    <source>
        <dbReference type="EMBL" id="EMF13051.1"/>
    </source>
</evidence>
<dbReference type="HOGENOM" id="CLU_2832824_0_0_1"/>
<dbReference type="Proteomes" id="UP000016931">
    <property type="component" value="Unassembled WGS sequence"/>
</dbReference>
<dbReference type="EMBL" id="KB456263">
    <property type="protein sequence ID" value="EMF13051.1"/>
    <property type="molecule type" value="Genomic_DNA"/>
</dbReference>
<dbReference type="AlphaFoldDB" id="M3BYA5"/>
<proteinExistence type="predicted"/>
<accession>M3BYA5</accession>